<accession>A0AAD7BLY8</accession>
<dbReference type="Gene3D" id="3.30.390.10">
    <property type="entry name" value="Enolase-like, N-terminal domain"/>
    <property type="match status" value="1"/>
</dbReference>
<sequence>MQTTADPYPKGLTHPTSDLIKSIETLYVRPRWLFVRVETEKGIVGWGEATLEGHTEAVESSFADLRERFVGWDSANIEDIWQTAYRLRFYRGGPVLMSAISGLDIALWYGKTLGVPIWQLLGGKVRNRCQVYSWIGGDRPQDVLAEAQARKDQGFTAVKMNAVESIGWLDSPRALEGTIERVKQVKSIGLDVGLDFHGRVHRPLAKQLAKALEPHHPIRKMSEGICWCTRYIGRYSMT</sequence>
<dbReference type="PANTHER" id="PTHR48080:SF2">
    <property type="entry name" value="D-GALACTONATE DEHYDRATASE"/>
    <property type="match status" value="1"/>
</dbReference>
<evidence type="ECO:0000259" key="3">
    <source>
        <dbReference type="Pfam" id="PF02746"/>
    </source>
</evidence>
<name>A0AAD7BLY8_9AGAR</name>
<feature type="domain" description="Mandelate racemase/muconate lactonizing enzyme N-terminal" evidence="3">
    <location>
        <begin position="31"/>
        <end position="122"/>
    </location>
</feature>
<comment type="cofactor">
    <cofactor evidence="1">
        <name>Mg(2+)</name>
        <dbReference type="ChEBI" id="CHEBI:18420"/>
    </cofactor>
</comment>
<dbReference type="InterPro" id="IPR029065">
    <property type="entry name" value="Enolase_C-like"/>
</dbReference>
<dbReference type="InterPro" id="IPR013341">
    <property type="entry name" value="Mandelate_racemase_N_dom"/>
</dbReference>
<gene>
    <name evidence="5" type="ORF">FB45DRAFT_751461</name>
</gene>
<reference evidence="5" key="1">
    <citation type="submission" date="2023-03" db="EMBL/GenBank/DDBJ databases">
        <title>Massive genome expansion in bonnet fungi (Mycena s.s.) driven by repeated elements and novel gene families across ecological guilds.</title>
        <authorList>
            <consortium name="Lawrence Berkeley National Laboratory"/>
            <person name="Harder C.B."/>
            <person name="Miyauchi S."/>
            <person name="Viragh M."/>
            <person name="Kuo A."/>
            <person name="Thoen E."/>
            <person name="Andreopoulos B."/>
            <person name="Lu D."/>
            <person name="Skrede I."/>
            <person name="Drula E."/>
            <person name="Henrissat B."/>
            <person name="Morin E."/>
            <person name="Kohler A."/>
            <person name="Barry K."/>
            <person name="LaButti K."/>
            <person name="Morin E."/>
            <person name="Salamov A."/>
            <person name="Lipzen A."/>
            <person name="Mereny Z."/>
            <person name="Hegedus B."/>
            <person name="Baldrian P."/>
            <person name="Stursova M."/>
            <person name="Weitz H."/>
            <person name="Taylor A."/>
            <person name="Grigoriev I.V."/>
            <person name="Nagy L.G."/>
            <person name="Martin F."/>
            <person name="Kauserud H."/>
        </authorList>
    </citation>
    <scope>NUCLEOTIDE SEQUENCE</scope>
    <source>
        <strain evidence="5">9284</strain>
    </source>
</reference>
<dbReference type="InterPro" id="IPR034593">
    <property type="entry name" value="DgoD-like"/>
</dbReference>
<evidence type="ECO:0000256" key="2">
    <source>
        <dbReference type="ARBA" id="ARBA00023239"/>
    </source>
</evidence>
<keyword evidence="2" id="KW-0456">Lyase</keyword>
<keyword evidence="6" id="KW-1185">Reference proteome</keyword>
<dbReference type="Pfam" id="PF02746">
    <property type="entry name" value="MR_MLE_N"/>
    <property type="match status" value="1"/>
</dbReference>
<dbReference type="PANTHER" id="PTHR48080">
    <property type="entry name" value="D-GALACTONATE DEHYDRATASE-RELATED"/>
    <property type="match status" value="1"/>
</dbReference>
<dbReference type="SUPFAM" id="SSF54826">
    <property type="entry name" value="Enolase N-terminal domain-like"/>
    <property type="match status" value="1"/>
</dbReference>
<dbReference type="SUPFAM" id="SSF51604">
    <property type="entry name" value="Enolase C-terminal domain-like"/>
    <property type="match status" value="1"/>
</dbReference>
<proteinExistence type="predicted"/>
<dbReference type="Gene3D" id="3.20.20.120">
    <property type="entry name" value="Enolase-like C-terminal domain"/>
    <property type="match status" value="1"/>
</dbReference>
<dbReference type="Proteomes" id="UP001221142">
    <property type="component" value="Unassembled WGS sequence"/>
</dbReference>
<dbReference type="Pfam" id="PF13378">
    <property type="entry name" value="MR_MLE_C"/>
    <property type="match status" value="1"/>
</dbReference>
<dbReference type="EMBL" id="JARKIF010000013">
    <property type="protein sequence ID" value="KAJ7624765.1"/>
    <property type="molecule type" value="Genomic_DNA"/>
</dbReference>
<dbReference type="GO" id="GO:0016829">
    <property type="term" value="F:lyase activity"/>
    <property type="evidence" value="ECO:0007669"/>
    <property type="project" value="UniProtKB-KW"/>
</dbReference>
<protein>
    <submittedName>
        <fullName evidence="5">Enolase N-terminal domain-like protein</fullName>
    </submittedName>
</protein>
<feature type="domain" description="Enolase C-terminal" evidence="4">
    <location>
        <begin position="143"/>
        <end position="217"/>
    </location>
</feature>
<organism evidence="5 6">
    <name type="scientific">Roridomyces roridus</name>
    <dbReference type="NCBI Taxonomy" id="1738132"/>
    <lineage>
        <taxon>Eukaryota</taxon>
        <taxon>Fungi</taxon>
        <taxon>Dikarya</taxon>
        <taxon>Basidiomycota</taxon>
        <taxon>Agaricomycotina</taxon>
        <taxon>Agaricomycetes</taxon>
        <taxon>Agaricomycetidae</taxon>
        <taxon>Agaricales</taxon>
        <taxon>Marasmiineae</taxon>
        <taxon>Mycenaceae</taxon>
        <taxon>Roridomyces</taxon>
    </lineage>
</organism>
<comment type="caution">
    <text evidence="5">The sequence shown here is derived from an EMBL/GenBank/DDBJ whole genome shotgun (WGS) entry which is preliminary data.</text>
</comment>
<evidence type="ECO:0000259" key="4">
    <source>
        <dbReference type="Pfam" id="PF13378"/>
    </source>
</evidence>
<dbReference type="InterPro" id="IPR036849">
    <property type="entry name" value="Enolase-like_C_sf"/>
</dbReference>
<dbReference type="AlphaFoldDB" id="A0AAD7BLY8"/>
<evidence type="ECO:0000313" key="6">
    <source>
        <dbReference type="Proteomes" id="UP001221142"/>
    </source>
</evidence>
<evidence type="ECO:0000256" key="1">
    <source>
        <dbReference type="ARBA" id="ARBA00001946"/>
    </source>
</evidence>
<evidence type="ECO:0000313" key="5">
    <source>
        <dbReference type="EMBL" id="KAJ7624765.1"/>
    </source>
</evidence>
<dbReference type="InterPro" id="IPR029017">
    <property type="entry name" value="Enolase-like_N"/>
</dbReference>